<keyword evidence="1" id="KW-0812">Transmembrane</keyword>
<dbReference type="Proteomes" id="UP000189800">
    <property type="component" value="Unassembled WGS sequence"/>
</dbReference>
<feature type="transmembrane region" description="Helical" evidence="1">
    <location>
        <begin position="69"/>
        <end position="87"/>
    </location>
</feature>
<comment type="caution">
    <text evidence="2">The sequence shown here is derived from an EMBL/GenBank/DDBJ whole genome shotgun (WGS) entry which is preliminary data.</text>
</comment>
<evidence type="ECO:0000313" key="3">
    <source>
        <dbReference type="Proteomes" id="UP000189800"/>
    </source>
</evidence>
<evidence type="ECO:0000313" key="2">
    <source>
        <dbReference type="EMBL" id="OOS25489.1"/>
    </source>
</evidence>
<reference evidence="2 3" key="1">
    <citation type="submission" date="2017-02" db="EMBL/GenBank/DDBJ databases">
        <title>Draft genome sequence of Moraxella pluranimalium CCUG 54913T type strain.</title>
        <authorList>
            <person name="Salva-Serra F."/>
            <person name="Engstrom-Jakobsson H."/>
            <person name="Thorell K."/>
            <person name="Jaen-Luchoro D."/>
            <person name="Gonzales-Siles L."/>
            <person name="Karlsson R."/>
            <person name="Yazdan S."/>
            <person name="Boulund F."/>
            <person name="Johnning A."/>
            <person name="Engstrand L."/>
            <person name="Kristiansson E."/>
            <person name="Moore E."/>
        </authorList>
    </citation>
    <scope>NUCLEOTIDE SEQUENCE [LARGE SCALE GENOMIC DNA]</scope>
    <source>
        <strain evidence="2 3">CCUG 54913</strain>
    </source>
</reference>
<dbReference type="AlphaFoldDB" id="A0A1T0CTE6"/>
<protein>
    <submittedName>
        <fullName evidence="2">Uncharacterized protein</fullName>
    </submittedName>
</protein>
<keyword evidence="1" id="KW-1133">Transmembrane helix</keyword>
<evidence type="ECO:0000256" key="1">
    <source>
        <dbReference type="SAM" id="Phobius"/>
    </source>
</evidence>
<dbReference type="EMBL" id="MUYU01000006">
    <property type="protein sequence ID" value="OOS25489.1"/>
    <property type="molecule type" value="Genomic_DNA"/>
</dbReference>
<dbReference type="RefSeq" id="WP_078253244.1">
    <property type="nucleotide sequence ID" value="NZ_MUYU01000006.1"/>
</dbReference>
<keyword evidence="3" id="KW-1185">Reference proteome</keyword>
<accession>A0A1T0CTE6</accession>
<feature type="transmembrane region" description="Helical" evidence="1">
    <location>
        <begin position="6"/>
        <end position="23"/>
    </location>
</feature>
<feature type="transmembrane region" description="Helical" evidence="1">
    <location>
        <begin position="35"/>
        <end position="63"/>
    </location>
</feature>
<keyword evidence="1" id="KW-0472">Membrane</keyword>
<name>A0A1T0CTE6_9GAMM</name>
<gene>
    <name evidence="2" type="ORF">B0680_01250</name>
</gene>
<sequence>MTAIKAISIGISITICFVVSFFLNKYDTWGLSEGICVYNAGSAVTALLLATVLFTINFLSLFLNNTNRLVHGVFICIAIGLFIYWYSSIYIDLIIFLNEYVGIQIEQLGQVVVCEWQRYADLRTLGTTD</sequence>
<organism evidence="2 3">
    <name type="scientific">Moraxella pluranimalium</name>
    <dbReference type="NCBI Taxonomy" id="470453"/>
    <lineage>
        <taxon>Bacteria</taxon>
        <taxon>Pseudomonadati</taxon>
        <taxon>Pseudomonadota</taxon>
        <taxon>Gammaproteobacteria</taxon>
        <taxon>Moraxellales</taxon>
        <taxon>Moraxellaceae</taxon>
        <taxon>Moraxella</taxon>
    </lineage>
</organism>
<proteinExistence type="predicted"/>